<protein>
    <submittedName>
        <fullName evidence="2">Uncharacterized protein</fullName>
    </submittedName>
</protein>
<evidence type="ECO:0000313" key="3">
    <source>
        <dbReference type="Proteomes" id="UP000611640"/>
    </source>
</evidence>
<proteinExistence type="predicted"/>
<dbReference type="AlphaFoldDB" id="A0A7R7HZ28"/>
<accession>A0A7R7HZ28</accession>
<organism evidence="2 3">
    <name type="scientific">Actinocatenispora thailandica</name>
    <dbReference type="NCBI Taxonomy" id="227318"/>
    <lineage>
        <taxon>Bacteria</taxon>
        <taxon>Bacillati</taxon>
        <taxon>Actinomycetota</taxon>
        <taxon>Actinomycetes</taxon>
        <taxon>Micromonosporales</taxon>
        <taxon>Micromonosporaceae</taxon>
        <taxon>Actinocatenispora</taxon>
    </lineage>
</organism>
<dbReference type="EMBL" id="AP023355">
    <property type="protein sequence ID" value="BCJ36904.1"/>
    <property type="molecule type" value="Genomic_DNA"/>
</dbReference>
<evidence type="ECO:0000256" key="1">
    <source>
        <dbReference type="SAM" id="MobiDB-lite"/>
    </source>
</evidence>
<reference evidence="2 3" key="1">
    <citation type="submission" date="2020-08" db="EMBL/GenBank/DDBJ databases">
        <title>Whole genome shotgun sequence of Actinocatenispora thailandica NBRC 105041.</title>
        <authorList>
            <person name="Komaki H."/>
            <person name="Tamura T."/>
        </authorList>
    </citation>
    <scope>NUCLEOTIDE SEQUENCE [LARGE SCALE GENOMIC DNA]</scope>
    <source>
        <strain evidence="2 3">NBRC 105041</strain>
    </source>
</reference>
<keyword evidence="3" id="KW-1185">Reference proteome</keyword>
<feature type="compositionally biased region" description="Low complexity" evidence="1">
    <location>
        <begin position="72"/>
        <end position="87"/>
    </location>
</feature>
<gene>
    <name evidence="2" type="ORF">Athai_44070</name>
</gene>
<name>A0A7R7HZ28_9ACTN</name>
<dbReference type="KEGG" id="atl:Athai_44070"/>
<evidence type="ECO:0000313" key="2">
    <source>
        <dbReference type="EMBL" id="BCJ36904.1"/>
    </source>
</evidence>
<dbReference type="Proteomes" id="UP000611640">
    <property type="component" value="Chromosome"/>
</dbReference>
<feature type="region of interest" description="Disordered" evidence="1">
    <location>
        <begin position="1"/>
        <end position="87"/>
    </location>
</feature>
<sequence length="87" mass="8754">MPGMPSVKVPGVGAGTPRPAPAQPGPGRVGRGQQREPHPHGAVRARATGPDEATGPSATEPRTVDAVAPRIGSPRSVRRAAAVGRGR</sequence>